<dbReference type="CDD" id="cd06550">
    <property type="entry name" value="TM_ABC_iron-siderophores_like"/>
    <property type="match status" value="1"/>
</dbReference>
<feature type="transmembrane region" description="Helical" evidence="9">
    <location>
        <begin position="175"/>
        <end position="198"/>
    </location>
</feature>
<accession>A0A5Q2MZI6</accession>
<evidence type="ECO:0000256" key="6">
    <source>
        <dbReference type="ARBA" id="ARBA00022989"/>
    </source>
</evidence>
<dbReference type="GO" id="GO:0010043">
    <property type="term" value="P:response to zinc ion"/>
    <property type="evidence" value="ECO:0007669"/>
    <property type="project" value="TreeGrafter"/>
</dbReference>
<feature type="transmembrane region" description="Helical" evidence="9">
    <location>
        <begin position="60"/>
        <end position="79"/>
    </location>
</feature>
<feature type="transmembrane region" description="Helical" evidence="9">
    <location>
        <begin position="144"/>
        <end position="163"/>
    </location>
</feature>
<evidence type="ECO:0000256" key="9">
    <source>
        <dbReference type="SAM" id="Phobius"/>
    </source>
</evidence>
<evidence type="ECO:0000256" key="2">
    <source>
        <dbReference type="ARBA" id="ARBA00008034"/>
    </source>
</evidence>
<keyword evidence="11" id="KW-1185">Reference proteome</keyword>
<feature type="transmembrane region" description="Helical" evidence="9">
    <location>
        <begin position="37"/>
        <end position="54"/>
    </location>
</feature>
<evidence type="ECO:0000256" key="3">
    <source>
        <dbReference type="ARBA" id="ARBA00022448"/>
    </source>
</evidence>
<organism evidence="10 11">
    <name type="scientific">Heliorestis convoluta</name>
    <dbReference type="NCBI Taxonomy" id="356322"/>
    <lineage>
        <taxon>Bacteria</taxon>
        <taxon>Bacillati</taxon>
        <taxon>Bacillota</taxon>
        <taxon>Clostridia</taxon>
        <taxon>Eubacteriales</taxon>
        <taxon>Heliobacteriaceae</taxon>
        <taxon>Heliorestis</taxon>
    </lineage>
</organism>
<dbReference type="GO" id="GO:0055085">
    <property type="term" value="P:transmembrane transport"/>
    <property type="evidence" value="ECO:0007669"/>
    <property type="project" value="InterPro"/>
</dbReference>
<reference evidence="11" key="1">
    <citation type="submission" date="2019-11" db="EMBL/GenBank/DDBJ databases">
        <title>Genome sequence of Heliorestis convoluta strain HH, an alkaliphilic and minimalistic phototrophic bacterium from a soda lake in Egypt.</title>
        <authorList>
            <person name="Dewey E.D."/>
            <person name="Stokes L.M."/>
            <person name="Burchell B.M."/>
            <person name="Shaffer K.N."/>
            <person name="Huntington A.M."/>
            <person name="Baker J.M."/>
            <person name="Nadendla S."/>
            <person name="Giglio M.G."/>
            <person name="Touchman J.W."/>
            <person name="Blankenship R.E."/>
            <person name="Madigan M.T."/>
            <person name="Sattley W.M."/>
        </authorList>
    </citation>
    <scope>NUCLEOTIDE SEQUENCE [LARGE SCALE GENOMIC DNA]</scope>
    <source>
        <strain evidence="11">HH</strain>
    </source>
</reference>
<gene>
    <name evidence="10" type="ORF">FTV88_2296</name>
</gene>
<feature type="transmembrane region" description="Helical" evidence="9">
    <location>
        <begin position="91"/>
        <end position="111"/>
    </location>
</feature>
<dbReference type="PANTHER" id="PTHR30477">
    <property type="entry name" value="ABC-TRANSPORTER METAL-BINDING PROTEIN"/>
    <property type="match status" value="1"/>
</dbReference>
<dbReference type="Gene3D" id="1.10.3470.10">
    <property type="entry name" value="ABC transporter involved in vitamin B12 uptake, BtuC"/>
    <property type="match status" value="1"/>
</dbReference>
<feature type="transmembrane region" description="Helical" evidence="9">
    <location>
        <begin position="231"/>
        <end position="251"/>
    </location>
</feature>
<keyword evidence="6 9" id="KW-1133">Transmembrane helix</keyword>
<evidence type="ECO:0000256" key="4">
    <source>
        <dbReference type="ARBA" id="ARBA00022475"/>
    </source>
</evidence>
<evidence type="ECO:0000256" key="8">
    <source>
        <dbReference type="RuleBase" id="RU003943"/>
    </source>
</evidence>
<dbReference type="RefSeq" id="WP_153725579.1">
    <property type="nucleotide sequence ID" value="NZ_CP045875.1"/>
</dbReference>
<dbReference type="InterPro" id="IPR036388">
    <property type="entry name" value="WH-like_DNA-bd_sf"/>
</dbReference>
<name>A0A5Q2MZI6_9FIRM</name>
<dbReference type="AlphaFoldDB" id="A0A5Q2MZI6"/>
<comment type="subcellular location">
    <subcellularLocation>
        <location evidence="1 8">Cell membrane</location>
        <topology evidence="1 8">Multi-pass membrane protein</topology>
    </subcellularLocation>
</comment>
<feature type="transmembrane region" description="Helical" evidence="9">
    <location>
        <begin position="257"/>
        <end position="276"/>
    </location>
</feature>
<dbReference type="InterPro" id="IPR001626">
    <property type="entry name" value="ABC_TroCD"/>
</dbReference>
<keyword evidence="4" id="KW-1003">Cell membrane</keyword>
<protein>
    <submittedName>
        <fullName evidence="10">ABC 3 transport family protein</fullName>
    </submittedName>
</protein>
<keyword evidence="3 8" id="KW-0813">Transport</keyword>
<evidence type="ECO:0000256" key="5">
    <source>
        <dbReference type="ARBA" id="ARBA00022692"/>
    </source>
</evidence>
<sequence length="379" mass="41098">MVSPQVEIMLIASVVAVACALVGVFLVLRNMAMMSDAISHSVLLGIVLAFFLTRDLSSPALIIGAAMMGVITVVLVELLHQTRLVHEDAAIGIVFPLLFSIAVILISRHAANIHLDTDAVLLGELAFAPFDRFVYQGVDLGPKALYIMGAILLVNFFFISLFFKELKLVTFDPQLAAVLGISPIVVHYALMTLVSVTAVGAFDAVGSILVVALMIAPPATAYLLTDRLHVMIALSALVGILSAIGGFGMAYYLDASIAGSMATVAGIIFALAFLFAPERGVVAGTRRRMEQRWNFALVTLTIHLWHREKSAPVVGKAYAIQELRQHLRWSTAYFASVVERAIRRGLLTQRDDYVQLTEKGRRLAREGHGMGERATSEPL</sequence>
<comment type="similarity">
    <text evidence="2 8">Belongs to the ABC-3 integral membrane protein family.</text>
</comment>
<evidence type="ECO:0000313" key="11">
    <source>
        <dbReference type="Proteomes" id="UP000366051"/>
    </source>
</evidence>
<dbReference type="Pfam" id="PF00950">
    <property type="entry name" value="ABC-3"/>
    <property type="match status" value="1"/>
</dbReference>
<dbReference type="Gene3D" id="1.10.10.10">
    <property type="entry name" value="Winged helix-like DNA-binding domain superfamily/Winged helix DNA-binding domain"/>
    <property type="match status" value="1"/>
</dbReference>
<dbReference type="Proteomes" id="UP000366051">
    <property type="component" value="Chromosome"/>
</dbReference>
<dbReference type="SUPFAM" id="SSF81345">
    <property type="entry name" value="ABC transporter involved in vitamin B12 uptake, BtuC"/>
    <property type="match status" value="1"/>
</dbReference>
<dbReference type="OrthoDB" id="9788905at2"/>
<dbReference type="EMBL" id="CP045875">
    <property type="protein sequence ID" value="QGG48394.1"/>
    <property type="molecule type" value="Genomic_DNA"/>
</dbReference>
<evidence type="ECO:0000313" key="10">
    <source>
        <dbReference type="EMBL" id="QGG48394.1"/>
    </source>
</evidence>
<keyword evidence="7 9" id="KW-0472">Membrane</keyword>
<keyword evidence="5 8" id="KW-0812">Transmembrane</keyword>
<feature type="transmembrane region" description="Helical" evidence="9">
    <location>
        <begin position="204"/>
        <end position="224"/>
    </location>
</feature>
<feature type="transmembrane region" description="Helical" evidence="9">
    <location>
        <begin position="6"/>
        <end position="28"/>
    </location>
</feature>
<dbReference type="PANTHER" id="PTHR30477:SF8">
    <property type="entry name" value="METAL TRANSPORT SYSTEM MEMBRANE PROTEIN CT_070-RELATED"/>
    <property type="match status" value="1"/>
</dbReference>
<dbReference type="InterPro" id="IPR037294">
    <property type="entry name" value="ABC_BtuC-like"/>
</dbReference>
<evidence type="ECO:0000256" key="1">
    <source>
        <dbReference type="ARBA" id="ARBA00004651"/>
    </source>
</evidence>
<dbReference type="GO" id="GO:0043190">
    <property type="term" value="C:ATP-binding cassette (ABC) transporter complex"/>
    <property type="evidence" value="ECO:0007669"/>
    <property type="project" value="InterPro"/>
</dbReference>
<proteinExistence type="inferred from homology"/>
<evidence type="ECO:0000256" key="7">
    <source>
        <dbReference type="ARBA" id="ARBA00023136"/>
    </source>
</evidence>
<dbReference type="KEGG" id="hcv:FTV88_2296"/>